<reference evidence="1" key="2">
    <citation type="journal article" date="2015" name="Data Brief">
        <title>Shoot transcriptome of the giant reed, Arundo donax.</title>
        <authorList>
            <person name="Barrero R.A."/>
            <person name="Guerrero F.D."/>
            <person name="Moolhuijzen P."/>
            <person name="Goolsby J.A."/>
            <person name="Tidwell J."/>
            <person name="Bellgard S.E."/>
            <person name="Bellgard M.I."/>
        </authorList>
    </citation>
    <scope>NUCLEOTIDE SEQUENCE</scope>
    <source>
        <tissue evidence="1">Shoot tissue taken approximately 20 cm above the soil surface</tissue>
    </source>
</reference>
<organism evidence="1">
    <name type="scientific">Arundo donax</name>
    <name type="common">Giant reed</name>
    <name type="synonym">Donax arundinaceus</name>
    <dbReference type="NCBI Taxonomy" id="35708"/>
    <lineage>
        <taxon>Eukaryota</taxon>
        <taxon>Viridiplantae</taxon>
        <taxon>Streptophyta</taxon>
        <taxon>Embryophyta</taxon>
        <taxon>Tracheophyta</taxon>
        <taxon>Spermatophyta</taxon>
        <taxon>Magnoliopsida</taxon>
        <taxon>Liliopsida</taxon>
        <taxon>Poales</taxon>
        <taxon>Poaceae</taxon>
        <taxon>PACMAD clade</taxon>
        <taxon>Arundinoideae</taxon>
        <taxon>Arundineae</taxon>
        <taxon>Arundo</taxon>
    </lineage>
</organism>
<protein>
    <submittedName>
        <fullName evidence="1">Uncharacterized protein</fullName>
    </submittedName>
</protein>
<name>A0A0A9EQA0_ARUDO</name>
<accession>A0A0A9EQA0</accession>
<reference evidence="1" key="1">
    <citation type="submission" date="2014-09" db="EMBL/GenBank/DDBJ databases">
        <authorList>
            <person name="Magalhaes I.L.F."/>
            <person name="Oliveira U."/>
            <person name="Santos F.R."/>
            <person name="Vidigal T.H.D.A."/>
            <person name="Brescovit A.D."/>
            <person name="Santos A.J."/>
        </authorList>
    </citation>
    <scope>NUCLEOTIDE SEQUENCE</scope>
    <source>
        <tissue evidence="1">Shoot tissue taken approximately 20 cm above the soil surface</tissue>
    </source>
</reference>
<dbReference type="AlphaFoldDB" id="A0A0A9EQA0"/>
<dbReference type="EMBL" id="GBRH01196747">
    <property type="protein sequence ID" value="JAE01149.1"/>
    <property type="molecule type" value="Transcribed_RNA"/>
</dbReference>
<evidence type="ECO:0000313" key="1">
    <source>
        <dbReference type="EMBL" id="JAE01149.1"/>
    </source>
</evidence>
<proteinExistence type="predicted"/>
<sequence>MGIISKQMICLCYQRIPQQLKYMRAQPLRKLFCGIQRFL</sequence>